<dbReference type="PANTHER" id="PTHR10884">
    <property type="entry name" value="NADH DEHYDROGENASE UBIQUINONE IRON-SULFUR PROTEIN 3"/>
    <property type="match status" value="1"/>
</dbReference>
<dbReference type="Pfam" id="PF00329">
    <property type="entry name" value="Complex1_30kDa"/>
    <property type="match status" value="1"/>
</dbReference>
<evidence type="ECO:0000256" key="1">
    <source>
        <dbReference type="ARBA" id="ARBA00007569"/>
    </source>
</evidence>
<dbReference type="InterPro" id="IPR010218">
    <property type="entry name" value="NADH_DH_suC"/>
</dbReference>
<organism evidence="6 7">
    <name type="scientific">Campylobacter sputorum subsp. sputorum</name>
    <dbReference type="NCBI Taxonomy" id="32024"/>
    <lineage>
        <taxon>Bacteria</taxon>
        <taxon>Pseudomonadati</taxon>
        <taxon>Campylobacterota</taxon>
        <taxon>Epsilonproteobacteria</taxon>
        <taxon>Campylobacterales</taxon>
        <taxon>Campylobacteraceae</taxon>
        <taxon>Campylobacter</taxon>
    </lineage>
</organism>
<keyword evidence="6" id="KW-0560">Oxidoreductase</keyword>
<dbReference type="InterPro" id="IPR001268">
    <property type="entry name" value="NADH_UbQ_OxRdtase_30kDa_su"/>
</dbReference>
<dbReference type="SUPFAM" id="SSF143243">
    <property type="entry name" value="Nqo5-like"/>
    <property type="match status" value="1"/>
</dbReference>
<dbReference type="PROSITE" id="PS00542">
    <property type="entry name" value="COMPLEX1_30K"/>
    <property type="match status" value="1"/>
</dbReference>
<dbReference type="NCBIfam" id="NF006304">
    <property type="entry name" value="PRK08491.1"/>
    <property type="match status" value="1"/>
</dbReference>
<dbReference type="OrthoDB" id="9803286at2"/>
<dbReference type="RefSeq" id="WP_089183220.1">
    <property type="nucleotide sequence ID" value="NZ_CP043427.1"/>
</dbReference>
<dbReference type="EMBL" id="UFVD01000001">
    <property type="protein sequence ID" value="SUX10864.1"/>
    <property type="molecule type" value="Genomic_DNA"/>
</dbReference>
<name>A0A381DJI8_9BACT</name>
<dbReference type="Proteomes" id="UP000254920">
    <property type="component" value="Unassembled WGS sequence"/>
</dbReference>
<comment type="similarity">
    <text evidence="1 3">Belongs to the complex I 30 kDa subunit family.</text>
</comment>
<sequence>MRIYSDKKDTSKKNYYEDRFFKANQTQKIDPLQTFFKDEINALTNFNILNSYVEFNTLVIYINSVDNIDVITSLKNFGYEMLCEMSGIDFIAQKNGVEVFYELLSISKKRRVRVKTFVKTDEMLQSVANIYKSANWAERELYDMMGVLFKNHPNLKRLIMPDDWFDHPLRKSYPLQGDERARWYEIDTIYGKDFRSIIGEENRDSGFVDSKDTFNFSMLYHETPKGEDRPTKPYKQEYQEENGVKFVKKVKRDNSKILDKRP</sequence>
<dbReference type="AlphaFoldDB" id="A0A381DJI8"/>
<comment type="catalytic activity">
    <reaction evidence="4">
        <text>a quinone + NADH + 5 H(+)(in) = a quinol + NAD(+) + 4 H(+)(out)</text>
        <dbReference type="Rhea" id="RHEA:57888"/>
        <dbReference type="ChEBI" id="CHEBI:15378"/>
        <dbReference type="ChEBI" id="CHEBI:24646"/>
        <dbReference type="ChEBI" id="CHEBI:57540"/>
        <dbReference type="ChEBI" id="CHEBI:57945"/>
        <dbReference type="ChEBI" id="CHEBI:132124"/>
    </reaction>
</comment>
<gene>
    <name evidence="6" type="primary">nuoC</name>
    <name evidence="6" type="ORF">NCTC12475_01075</name>
</gene>
<keyword evidence="3" id="KW-1278">Translocase</keyword>
<comment type="function">
    <text evidence="4">NDH-1 shuttles electrons from NADH, via FMN and iron-sulfur (Fe-S) centers, to quinones in the respiratory chain.</text>
</comment>
<dbReference type="GO" id="GO:0048038">
    <property type="term" value="F:quinone binding"/>
    <property type="evidence" value="ECO:0007669"/>
    <property type="project" value="UniProtKB-KW"/>
</dbReference>
<evidence type="ECO:0000256" key="4">
    <source>
        <dbReference type="RuleBase" id="RU003582"/>
    </source>
</evidence>
<dbReference type="NCBIfam" id="TIGR01961">
    <property type="entry name" value="NuoC_fam"/>
    <property type="match status" value="1"/>
</dbReference>
<evidence type="ECO:0000313" key="6">
    <source>
        <dbReference type="EMBL" id="SUX10864.1"/>
    </source>
</evidence>
<keyword evidence="3" id="KW-0520">NAD</keyword>
<reference evidence="6 7" key="1">
    <citation type="submission" date="2018-06" db="EMBL/GenBank/DDBJ databases">
        <authorList>
            <consortium name="Pathogen Informatics"/>
            <person name="Doyle S."/>
        </authorList>
    </citation>
    <scope>NUCLEOTIDE SEQUENCE [LARGE SCALE GENOMIC DNA]</scope>
    <source>
        <strain evidence="6 7">NCTC12475</strain>
    </source>
</reference>
<dbReference type="InterPro" id="IPR037232">
    <property type="entry name" value="NADH_quin_OxRdtase_su_C/D-like"/>
</dbReference>
<dbReference type="STRING" id="32024.GCA_000788295_01474"/>
<protein>
    <recommendedName>
        <fullName evidence="4">NADH-quinone oxidoreductase</fullName>
        <ecNumber evidence="4">7.1.1.-</ecNumber>
    </recommendedName>
</protein>
<dbReference type="Gene3D" id="3.30.460.80">
    <property type="entry name" value="NADH:ubiquinone oxidoreductase, 30kDa subunit"/>
    <property type="match status" value="1"/>
</dbReference>
<dbReference type="EC" id="7.1.1.-" evidence="4"/>
<evidence type="ECO:0000256" key="3">
    <source>
        <dbReference type="RuleBase" id="RU003456"/>
    </source>
</evidence>
<dbReference type="InterPro" id="IPR020396">
    <property type="entry name" value="NADH_UbQ_OxRdtase_CS"/>
</dbReference>
<evidence type="ECO:0000259" key="5">
    <source>
        <dbReference type="Pfam" id="PF00329"/>
    </source>
</evidence>
<keyword evidence="4" id="KW-0874">Quinone</keyword>
<dbReference type="PANTHER" id="PTHR10884:SF14">
    <property type="entry name" value="NADH DEHYDROGENASE [UBIQUINONE] IRON-SULFUR PROTEIN 3, MITOCHONDRIAL"/>
    <property type="match status" value="1"/>
</dbReference>
<accession>A0A381DJI8</accession>
<evidence type="ECO:0000256" key="2">
    <source>
        <dbReference type="ARBA" id="ARBA00022448"/>
    </source>
</evidence>
<feature type="domain" description="NADH:ubiquinone oxidoreductase 30kDa subunit" evidence="5">
    <location>
        <begin position="61"/>
        <end position="178"/>
    </location>
</feature>
<keyword evidence="2 3" id="KW-0813">Transport</keyword>
<dbReference type="GO" id="GO:0016651">
    <property type="term" value="F:oxidoreductase activity, acting on NAD(P)H"/>
    <property type="evidence" value="ECO:0007669"/>
    <property type="project" value="InterPro"/>
</dbReference>
<proteinExistence type="inferred from homology"/>
<keyword evidence="7" id="KW-1185">Reference proteome</keyword>
<dbReference type="GeneID" id="93091495"/>
<dbReference type="GO" id="GO:0008137">
    <property type="term" value="F:NADH dehydrogenase (ubiquinone) activity"/>
    <property type="evidence" value="ECO:0007669"/>
    <property type="project" value="InterPro"/>
</dbReference>
<evidence type="ECO:0000313" key="7">
    <source>
        <dbReference type="Proteomes" id="UP000254920"/>
    </source>
</evidence>